<comment type="caution">
    <text evidence="1">The sequence shown here is derived from an EMBL/GenBank/DDBJ whole genome shotgun (WGS) entry which is preliminary data.</text>
</comment>
<reference evidence="2" key="2">
    <citation type="submission" date="2023-07" db="EMBL/GenBank/DDBJ databases">
        <title>Myceligenerans salitolerans sp. nov., a halotolerant actinomycete isolated from a salt lake in Xinjiang, China.</title>
        <authorList>
            <person name="Guan T."/>
        </authorList>
    </citation>
    <scope>NUCLEOTIDE SEQUENCE [LARGE SCALE GENOMIC DNA]</scope>
    <source>
        <strain evidence="2">XHU 5031</strain>
    </source>
</reference>
<accession>A0ABS3I7Y7</accession>
<evidence type="ECO:0000313" key="2">
    <source>
        <dbReference type="Proteomes" id="UP000664617"/>
    </source>
</evidence>
<dbReference type="Pfam" id="PF19463">
    <property type="entry name" value="DUF6000"/>
    <property type="match status" value="1"/>
</dbReference>
<gene>
    <name evidence="1" type="ORF">J0911_08730</name>
</gene>
<keyword evidence="2" id="KW-1185">Reference proteome</keyword>
<dbReference type="InterPro" id="IPR046042">
    <property type="entry name" value="DUF6000"/>
</dbReference>
<dbReference type="Proteomes" id="UP000664617">
    <property type="component" value="Unassembled WGS sequence"/>
</dbReference>
<name>A0ABS3I7Y7_9MICO</name>
<dbReference type="RefSeq" id="WP_207275069.1">
    <property type="nucleotide sequence ID" value="NZ_JAFMPK010000034.1"/>
</dbReference>
<protein>
    <submittedName>
        <fullName evidence="1">Uncharacterized protein</fullName>
    </submittedName>
</protein>
<reference evidence="1 2" key="1">
    <citation type="submission" date="2021-03" db="EMBL/GenBank/DDBJ databases">
        <authorList>
            <person name="Xin L."/>
        </authorList>
    </citation>
    <scope>NUCLEOTIDE SEQUENCE [LARGE SCALE GENOMIC DNA]</scope>
    <source>
        <strain evidence="1 2">XHU 5031</strain>
    </source>
</reference>
<sequence length="193" mass="21490">MRTPDEGRDSPFGHYTREEIRLIERLVRPFYLKMHLVEAPIEADPQVAGRFRRKLVRVGGKVTSEQVEWLLQGNGWRELTMGAWFALAVPTEEVREAVVVAWNNVTGAHAAGPLATVSALIVGPDAIEGMRSFVERLDGREDRGTAWYVSATIAHLGGSPSSDPDPTVVATFRESLRIATDLRSDFRAARRPR</sequence>
<dbReference type="EMBL" id="JAFMPK010000034">
    <property type="protein sequence ID" value="MBO0609116.1"/>
    <property type="molecule type" value="Genomic_DNA"/>
</dbReference>
<proteinExistence type="predicted"/>
<organism evidence="1 2">
    <name type="scientific">Myceligenerans salitolerans</name>
    <dbReference type="NCBI Taxonomy" id="1230528"/>
    <lineage>
        <taxon>Bacteria</taxon>
        <taxon>Bacillati</taxon>
        <taxon>Actinomycetota</taxon>
        <taxon>Actinomycetes</taxon>
        <taxon>Micrococcales</taxon>
        <taxon>Promicromonosporaceae</taxon>
        <taxon>Myceligenerans</taxon>
    </lineage>
</organism>
<evidence type="ECO:0000313" key="1">
    <source>
        <dbReference type="EMBL" id="MBO0609116.1"/>
    </source>
</evidence>